<keyword evidence="3 5" id="KW-1133">Transmembrane helix</keyword>
<dbReference type="GO" id="GO:0005783">
    <property type="term" value="C:endoplasmic reticulum"/>
    <property type="evidence" value="ECO:0007669"/>
    <property type="project" value="TreeGrafter"/>
</dbReference>
<dbReference type="InterPro" id="IPR033118">
    <property type="entry name" value="EXPERA"/>
</dbReference>
<feature type="domain" description="EXPERA" evidence="7">
    <location>
        <begin position="28"/>
        <end position="160"/>
    </location>
</feature>
<evidence type="ECO:0000256" key="4">
    <source>
        <dbReference type="ARBA" id="ARBA00023136"/>
    </source>
</evidence>
<gene>
    <name evidence="8" type="ORF">MUK42_29600</name>
</gene>
<comment type="subcellular location">
    <subcellularLocation>
        <location evidence="1">Membrane</location>
        <topology evidence="1">Multi-pass membrane protein</topology>
    </subcellularLocation>
</comment>
<sequence>MPFYPSFLRRSSVARTRERRMGFISGLVNVVVVLFSGVVAVAVPLIDAQICLPGWLYPAPLVELKRWYGEVFGDYLVTEKPHFFTGLVWVEIAFLWPLSVANVYGILARRPWASTTSLMAGVSTATSMAAIMAELLGSGKASEQLLQIYFPFGVFALAAILRGLFCRPRRATSTSHASSSRKKRA</sequence>
<proteinExistence type="predicted"/>
<evidence type="ECO:0000256" key="2">
    <source>
        <dbReference type="ARBA" id="ARBA00022692"/>
    </source>
</evidence>
<feature type="transmembrane region" description="Helical" evidence="6">
    <location>
        <begin position="118"/>
        <end position="136"/>
    </location>
</feature>
<keyword evidence="4 5" id="KW-0472">Membrane</keyword>
<dbReference type="Proteomes" id="UP001055439">
    <property type="component" value="Chromosome 4"/>
</dbReference>
<dbReference type="PANTHER" id="PTHR31204">
    <property type="entry name" value="SIGMA INTRACELLULAR RECEPTOR 2"/>
    <property type="match status" value="1"/>
</dbReference>
<feature type="transmembrane region" description="Helical" evidence="6">
    <location>
        <begin position="148"/>
        <end position="165"/>
    </location>
</feature>
<dbReference type="GO" id="GO:0016020">
    <property type="term" value="C:membrane"/>
    <property type="evidence" value="ECO:0007669"/>
    <property type="project" value="UniProtKB-SubCell"/>
</dbReference>
<reference evidence="8" key="1">
    <citation type="submission" date="2022-05" db="EMBL/GenBank/DDBJ databases">
        <title>The Musa troglodytarum L. genome provides insights into the mechanism of non-climacteric behaviour and enrichment of carotenoids.</title>
        <authorList>
            <person name="Wang J."/>
        </authorList>
    </citation>
    <scope>NUCLEOTIDE SEQUENCE</scope>
    <source>
        <tissue evidence="8">Leaf</tissue>
    </source>
</reference>
<dbReference type="OrthoDB" id="433124at2759"/>
<organism evidence="8 9">
    <name type="scientific">Musa troglodytarum</name>
    <name type="common">fe'i banana</name>
    <dbReference type="NCBI Taxonomy" id="320322"/>
    <lineage>
        <taxon>Eukaryota</taxon>
        <taxon>Viridiplantae</taxon>
        <taxon>Streptophyta</taxon>
        <taxon>Embryophyta</taxon>
        <taxon>Tracheophyta</taxon>
        <taxon>Spermatophyta</taxon>
        <taxon>Magnoliopsida</taxon>
        <taxon>Liliopsida</taxon>
        <taxon>Zingiberales</taxon>
        <taxon>Musaceae</taxon>
        <taxon>Musa</taxon>
    </lineage>
</organism>
<evidence type="ECO:0000256" key="3">
    <source>
        <dbReference type="ARBA" id="ARBA00022989"/>
    </source>
</evidence>
<feature type="transmembrane region" description="Helical" evidence="6">
    <location>
        <begin position="83"/>
        <end position="106"/>
    </location>
</feature>
<dbReference type="Pfam" id="PF05241">
    <property type="entry name" value="EBP"/>
    <property type="match status" value="1"/>
</dbReference>
<dbReference type="AlphaFoldDB" id="A0A9E7FKA4"/>
<keyword evidence="9" id="KW-1185">Reference proteome</keyword>
<evidence type="ECO:0000256" key="1">
    <source>
        <dbReference type="ARBA" id="ARBA00004141"/>
    </source>
</evidence>
<dbReference type="PANTHER" id="PTHR31204:SF1">
    <property type="entry name" value="SIGMA INTRACELLULAR RECEPTOR 2"/>
    <property type="match status" value="1"/>
</dbReference>
<protein>
    <recommendedName>
        <fullName evidence="7">EXPERA domain-containing protein</fullName>
    </recommendedName>
</protein>
<evidence type="ECO:0000313" key="8">
    <source>
        <dbReference type="EMBL" id="URD97295.1"/>
    </source>
</evidence>
<keyword evidence="2 5" id="KW-0812">Transmembrane</keyword>
<name>A0A9E7FKA4_9LILI</name>
<evidence type="ECO:0000259" key="7">
    <source>
        <dbReference type="PROSITE" id="PS51751"/>
    </source>
</evidence>
<dbReference type="EMBL" id="CP097506">
    <property type="protein sequence ID" value="URD97295.1"/>
    <property type="molecule type" value="Genomic_DNA"/>
</dbReference>
<accession>A0A9E7FKA4</accession>
<dbReference type="PROSITE" id="PS51751">
    <property type="entry name" value="EXPERA"/>
    <property type="match status" value="1"/>
</dbReference>
<evidence type="ECO:0000256" key="5">
    <source>
        <dbReference type="PROSITE-ProRule" id="PRU01087"/>
    </source>
</evidence>
<evidence type="ECO:0000313" key="9">
    <source>
        <dbReference type="Proteomes" id="UP001055439"/>
    </source>
</evidence>
<evidence type="ECO:0000256" key="6">
    <source>
        <dbReference type="SAM" id="Phobius"/>
    </source>
</evidence>
<feature type="transmembrane region" description="Helical" evidence="6">
    <location>
        <begin position="21"/>
        <end position="46"/>
    </location>
</feature>
<dbReference type="InterPro" id="IPR051987">
    <property type="entry name" value="Sigma-2_receptor-like"/>
</dbReference>